<organism evidence="1 2">
    <name type="scientific">Nocardioides dubius</name>
    <dbReference type="NCBI Taxonomy" id="317019"/>
    <lineage>
        <taxon>Bacteria</taxon>
        <taxon>Bacillati</taxon>
        <taxon>Actinomycetota</taxon>
        <taxon>Actinomycetes</taxon>
        <taxon>Propionibacteriales</taxon>
        <taxon>Nocardioidaceae</taxon>
        <taxon>Nocardioides</taxon>
    </lineage>
</organism>
<accession>A0ABN1TKP2</accession>
<comment type="caution">
    <text evidence="1">The sequence shown here is derived from an EMBL/GenBank/DDBJ whole genome shotgun (WGS) entry which is preliminary data.</text>
</comment>
<reference evidence="1 2" key="1">
    <citation type="journal article" date="2019" name="Int. J. Syst. Evol. Microbiol.">
        <title>The Global Catalogue of Microorganisms (GCM) 10K type strain sequencing project: providing services to taxonomists for standard genome sequencing and annotation.</title>
        <authorList>
            <consortium name="The Broad Institute Genomics Platform"/>
            <consortium name="The Broad Institute Genome Sequencing Center for Infectious Disease"/>
            <person name="Wu L."/>
            <person name="Ma J."/>
        </authorList>
    </citation>
    <scope>NUCLEOTIDE SEQUENCE [LARGE SCALE GENOMIC DNA]</scope>
    <source>
        <strain evidence="1 2">JCM 13008</strain>
    </source>
</reference>
<dbReference type="EMBL" id="BAAALG010000001">
    <property type="protein sequence ID" value="GAA1091121.1"/>
    <property type="molecule type" value="Genomic_DNA"/>
</dbReference>
<keyword evidence="2" id="KW-1185">Reference proteome</keyword>
<gene>
    <name evidence="1" type="ORF">GCM10009668_02300</name>
</gene>
<sequence>MQVASCRSVAGRSALAVVVGVFTGLVGVVAPETAAAVAPQVADGYAAAFEEAEREGERVAIDELGDEYSEVFAEPRGNVMSQTTTATPTRGWNIHNELVPIDVDLIERDGGVGPAASSAPVTFPTDGSNILMLTSGDHELRVGLPGNLGEPSLDGATALPTGLRREDSAGSHLEADGVVAIRVGRRLGPRVHNAERHQHP</sequence>
<evidence type="ECO:0000313" key="1">
    <source>
        <dbReference type="EMBL" id="GAA1091121.1"/>
    </source>
</evidence>
<evidence type="ECO:0000313" key="2">
    <source>
        <dbReference type="Proteomes" id="UP001501581"/>
    </source>
</evidence>
<dbReference type="Proteomes" id="UP001501581">
    <property type="component" value="Unassembled WGS sequence"/>
</dbReference>
<protein>
    <submittedName>
        <fullName evidence="1">Uncharacterized protein</fullName>
    </submittedName>
</protein>
<name>A0ABN1TKP2_9ACTN</name>
<proteinExistence type="predicted"/>